<dbReference type="Gene3D" id="3.60.20.10">
    <property type="entry name" value="Glutamine Phosphoribosylpyrophosphate, subunit 1, domain 1"/>
    <property type="match status" value="1"/>
</dbReference>
<dbReference type="CDD" id="cd03758">
    <property type="entry name" value="proteasome_beta_type_2"/>
    <property type="match status" value="1"/>
</dbReference>
<dbReference type="FunCoup" id="D8QT24">
    <property type="interactions" value="4660"/>
</dbReference>
<evidence type="ECO:0000256" key="1">
    <source>
        <dbReference type="ARBA" id="ARBA00022490"/>
    </source>
</evidence>
<keyword evidence="2 5" id="KW-0647">Proteasome</keyword>
<dbReference type="OrthoDB" id="268428at2759"/>
<comment type="subcellular location">
    <subcellularLocation>
        <location evidence="5">Cytoplasm</location>
    </subcellularLocation>
    <subcellularLocation>
        <location evidence="5">Nucleus</location>
    </subcellularLocation>
</comment>
<dbReference type="KEGG" id="smo:SELMODRAFT_406410"/>
<dbReference type="GO" id="GO:0005829">
    <property type="term" value="C:cytosol"/>
    <property type="evidence" value="ECO:0000318"/>
    <property type="project" value="GO_Central"/>
</dbReference>
<reference evidence="8 9" key="1">
    <citation type="journal article" date="2011" name="Science">
        <title>The Selaginella genome identifies genetic changes associated with the evolution of vascular plants.</title>
        <authorList>
            <person name="Banks J.A."/>
            <person name="Nishiyama T."/>
            <person name="Hasebe M."/>
            <person name="Bowman J.L."/>
            <person name="Gribskov M."/>
            <person name="dePamphilis C."/>
            <person name="Albert V.A."/>
            <person name="Aono N."/>
            <person name="Aoyama T."/>
            <person name="Ambrose B.A."/>
            <person name="Ashton N.W."/>
            <person name="Axtell M.J."/>
            <person name="Barker E."/>
            <person name="Barker M.S."/>
            <person name="Bennetzen J.L."/>
            <person name="Bonawitz N.D."/>
            <person name="Chapple C."/>
            <person name="Cheng C."/>
            <person name="Correa L.G."/>
            <person name="Dacre M."/>
            <person name="DeBarry J."/>
            <person name="Dreyer I."/>
            <person name="Elias M."/>
            <person name="Engstrom E.M."/>
            <person name="Estelle M."/>
            <person name="Feng L."/>
            <person name="Finet C."/>
            <person name="Floyd S.K."/>
            <person name="Frommer W.B."/>
            <person name="Fujita T."/>
            <person name="Gramzow L."/>
            <person name="Gutensohn M."/>
            <person name="Harholt J."/>
            <person name="Hattori M."/>
            <person name="Heyl A."/>
            <person name="Hirai T."/>
            <person name="Hiwatashi Y."/>
            <person name="Ishikawa M."/>
            <person name="Iwata M."/>
            <person name="Karol K.G."/>
            <person name="Koehler B."/>
            <person name="Kolukisaoglu U."/>
            <person name="Kubo M."/>
            <person name="Kurata T."/>
            <person name="Lalonde S."/>
            <person name="Li K."/>
            <person name="Li Y."/>
            <person name="Litt A."/>
            <person name="Lyons E."/>
            <person name="Manning G."/>
            <person name="Maruyama T."/>
            <person name="Michael T.P."/>
            <person name="Mikami K."/>
            <person name="Miyazaki S."/>
            <person name="Morinaga S."/>
            <person name="Murata T."/>
            <person name="Mueller-Roeber B."/>
            <person name="Nelson D.R."/>
            <person name="Obara M."/>
            <person name="Oguri Y."/>
            <person name="Olmstead R.G."/>
            <person name="Onodera N."/>
            <person name="Petersen B.L."/>
            <person name="Pils B."/>
            <person name="Prigge M."/>
            <person name="Rensing S.A."/>
            <person name="Riano-Pachon D.M."/>
            <person name="Roberts A.W."/>
            <person name="Sato Y."/>
            <person name="Scheller H.V."/>
            <person name="Schulz B."/>
            <person name="Schulz C."/>
            <person name="Shakirov E.V."/>
            <person name="Shibagaki N."/>
            <person name="Shinohara N."/>
            <person name="Shippen D.E."/>
            <person name="Soerensen I."/>
            <person name="Sotooka R."/>
            <person name="Sugimoto N."/>
            <person name="Sugita M."/>
            <person name="Sumikawa N."/>
            <person name="Tanurdzic M."/>
            <person name="Theissen G."/>
            <person name="Ulvskov P."/>
            <person name="Wakazuki S."/>
            <person name="Weng J.K."/>
            <person name="Willats W.W."/>
            <person name="Wipf D."/>
            <person name="Wolf P.G."/>
            <person name="Yang L."/>
            <person name="Zimmer A.D."/>
            <person name="Zhu Q."/>
            <person name="Mitros T."/>
            <person name="Hellsten U."/>
            <person name="Loque D."/>
            <person name="Otillar R."/>
            <person name="Salamov A."/>
            <person name="Schmutz J."/>
            <person name="Shapiro H."/>
            <person name="Lindquist E."/>
            <person name="Lucas S."/>
            <person name="Rokhsar D."/>
            <person name="Grigoriev I.V."/>
        </authorList>
    </citation>
    <scope>NUCLEOTIDE SEQUENCE [LARGE SCALE GENOMIC DNA]</scope>
</reference>
<evidence type="ECO:0000313" key="7">
    <source>
        <dbReference type="EMBL" id="EFJ34036.1"/>
    </source>
</evidence>
<dbReference type="PROSITE" id="PS00854">
    <property type="entry name" value="PROTEASOME_BETA_1"/>
    <property type="match status" value="1"/>
</dbReference>
<comment type="function">
    <text evidence="5">Component of the proteasome, a multicatalytic proteinase complex which is characterized by its ability to cleave peptides with Arg, Phe, Tyr, Leu, and Glu adjacent to the leaving group at neutral or slightly basic pH. The proteasome has an ATP-dependent proteolytic activity.</text>
</comment>
<dbReference type="EMBL" id="GL377570">
    <property type="protein sequence ID" value="EFJ34036.1"/>
    <property type="molecule type" value="Genomic_DNA"/>
</dbReference>
<evidence type="ECO:0000256" key="4">
    <source>
        <dbReference type="ARBA" id="ARBA00024953"/>
    </source>
</evidence>
<evidence type="ECO:0000313" key="8">
    <source>
        <dbReference type="EMBL" id="EFJ37543.1"/>
    </source>
</evidence>
<dbReference type="OMA" id="MKRDHDK"/>
<dbReference type="STRING" id="88036.D8QT24"/>
<dbReference type="PANTHER" id="PTHR32194:SF2">
    <property type="entry name" value="PROTEASOME SUBUNIT BETA TYPE-1"/>
    <property type="match status" value="1"/>
</dbReference>
<comment type="subunit">
    <text evidence="5">Component of the proteasome complex.</text>
</comment>
<dbReference type="InterPro" id="IPR001353">
    <property type="entry name" value="Proteasome_sua/b"/>
</dbReference>
<dbReference type="SUPFAM" id="SSF56235">
    <property type="entry name" value="N-terminal nucleophile aminohydrolases (Ntn hydrolases)"/>
    <property type="match status" value="1"/>
</dbReference>
<dbReference type="InterPro" id="IPR016050">
    <property type="entry name" value="Proteasome_bsu_CS"/>
</dbReference>
<accession>D8QT24</accession>
<dbReference type="FunFam" id="3.60.20.10:FF:000008">
    <property type="entry name" value="Proteasome subunit beta type-4"/>
    <property type="match status" value="1"/>
</dbReference>
<proteinExistence type="inferred from homology"/>
<dbReference type="Proteomes" id="UP000001514">
    <property type="component" value="Unassembled WGS sequence"/>
</dbReference>
<evidence type="ECO:0000256" key="5">
    <source>
        <dbReference type="RuleBase" id="RU004203"/>
    </source>
</evidence>
<dbReference type="EMBL" id="GL377566">
    <property type="protein sequence ID" value="EFJ37543.1"/>
    <property type="molecule type" value="Genomic_DNA"/>
</dbReference>
<dbReference type="PROSITE" id="PS51476">
    <property type="entry name" value="PROTEASOME_BETA_2"/>
    <property type="match status" value="1"/>
</dbReference>
<dbReference type="GO" id="GO:0043161">
    <property type="term" value="P:proteasome-mediated ubiquitin-dependent protein catabolic process"/>
    <property type="evidence" value="ECO:0000318"/>
    <property type="project" value="GO_Central"/>
</dbReference>
<name>D8QT24_SELML</name>
<dbReference type="GO" id="GO:0005634">
    <property type="term" value="C:nucleus"/>
    <property type="evidence" value="ECO:0000318"/>
    <property type="project" value="GO_Central"/>
</dbReference>
<evidence type="ECO:0000256" key="6">
    <source>
        <dbReference type="SAM" id="MobiDB-lite"/>
    </source>
</evidence>
<dbReference type="AlphaFoldDB" id="D8QT24"/>
<dbReference type="GO" id="GO:0019774">
    <property type="term" value="C:proteasome core complex, beta-subunit complex"/>
    <property type="evidence" value="ECO:0000318"/>
    <property type="project" value="GO_Central"/>
</dbReference>
<feature type="compositionally biased region" description="Polar residues" evidence="6">
    <location>
        <begin position="211"/>
        <end position="220"/>
    </location>
</feature>
<keyword evidence="9" id="KW-1185">Reference proteome</keyword>
<dbReference type="Gramene" id="EFJ34036">
    <property type="protein sequence ID" value="EFJ34036"/>
    <property type="gene ID" value="SELMODRAFT_406410"/>
</dbReference>
<organism evidence="9">
    <name type="scientific">Selaginella moellendorffii</name>
    <name type="common">Spikemoss</name>
    <dbReference type="NCBI Taxonomy" id="88036"/>
    <lineage>
        <taxon>Eukaryota</taxon>
        <taxon>Viridiplantae</taxon>
        <taxon>Streptophyta</taxon>
        <taxon>Embryophyta</taxon>
        <taxon>Tracheophyta</taxon>
        <taxon>Lycopodiopsida</taxon>
        <taxon>Selaginellales</taxon>
        <taxon>Selaginellaceae</taxon>
        <taxon>Selaginella</taxon>
    </lineage>
</organism>
<dbReference type="InterPro" id="IPR023333">
    <property type="entry name" value="Proteasome_suB-type"/>
</dbReference>
<feature type="region of interest" description="Disordered" evidence="6">
    <location>
        <begin position="196"/>
        <end position="220"/>
    </location>
</feature>
<evidence type="ECO:0000256" key="2">
    <source>
        <dbReference type="ARBA" id="ARBA00022942"/>
    </source>
</evidence>
<keyword evidence="3 5" id="KW-0539">Nucleus</keyword>
<comment type="similarity">
    <text evidence="5">Belongs to the peptidase T1B family.</text>
</comment>
<dbReference type="InParanoid" id="D8QT24"/>
<protein>
    <recommendedName>
        <fullName evidence="5">Proteasome subunit beta</fullName>
    </recommendedName>
</protein>
<dbReference type="Gramene" id="EFJ37543">
    <property type="protein sequence ID" value="EFJ37543"/>
    <property type="gene ID" value="SELMODRAFT_165201"/>
</dbReference>
<evidence type="ECO:0000313" key="9">
    <source>
        <dbReference type="Proteomes" id="UP000001514"/>
    </source>
</evidence>
<comment type="function">
    <text evidence="4">Non-catalytic component of the proteasome, a multicatalytic proteinase complex which is characterized by its ability to cleave peptides with Arg, Phe, Tyr, Leu, and Glu adjacent to the leaving group at neutral or slightly basic pH. The proteasome has an ATP-dependent proteolytic activity.</text>
</comment>
<gene>
    <name evidence="8" type="ORF">SELMODRAFT_165201</name>
    <name evidence="7" type="ORF">SELMODRAFT_406410</name>
</gene>
<dbReference type="Pfam" id="PF00227">
    <property type="entry name" value="Proteasome"/>
    <property type="match status" value="1"/>
</dbReference>
<dbReference type="InterPro" id="IPR029055">
    <property type="entry name" value="Ntn_hydrolases_N"/>
</dbReference>
<evidence type="ECO:0000256" key="3">
    <source>
        <dbReference type="ARBA" id="ARBA00023242"/>
    </source>
</evidence>
<dbReference type="HOGENOM" id="CLU_035750_12_1_1"/>
<keyword evidence="1 5" id="KW-0963">Cytoplasm</keyword>
<sequence length="220" mass="24013">MECIFGFVGDGFVILGADTSVVQSIVVQKTTEDKILQLDSHKLMATSGEAGDRVIFSEYIQKNINLYNFRNGIPLSTAAAASFTRNELAVALRKNPYYVNLMLGGFDKGKGPSLYFMDYIATLHQLEKGAVGYGSYFVLSVMDKYFRKGMSVEEGMALADKCIAEIRKRLIASPHSFVLKIVDKDGARDLAWRSLEPAPSAGPPPVINPGEASTSMQVQG</sequence>
<dbReference type="KEGG" id="smo:SELMODRAFT_165201"/>
<dbReference type="InterPro" id="IPR035206">
    <property type="entry name" value="Proteasome_beta2"/>
</dbReference>
<dbReference type="eggNOG" id="KOG0177">
    <property type="taxonomic scope" value="Eukaryota"/>
</dbReference>
<dbReference type="PANTHER" id="PTHR32194">
    <property type="entry name" value="METALLOPROTEASE TLDD"/>
    <property type="match status" value="1"/>
</dbReference>